<gene>
    <name evidence="3" type="ORF">RJT34_32735</name>
</gene>
<dbReference type="PANTHER" id="PTHR10612:SF34">
    <property type="entry name" value="APOLIPOPROTEIN D"/>
    <property type="match status" value="1"/>
</dbReference>
<dbReference type="Gene3D" id="2.40.128.20">
    <property type="match status" value="1"/>
</dbReference>
<dbReference type="GO" id="GO:0000302">
    <property type="term" value="P:response to reactive oxygen species"/>
    <property type="evidence" value="ECO:0007669"/>
    <property type="project" value="TreeGrafter"/>
</dbReference>
<dbReference type="GO" id="GO:0006629">
    <property type="term" value="P:lipid metabolic process"/>
    <property type="evidence" value="ECO:0007669"/>
    <property type="project" value="TreeGrafter"/>
</dbReference>
<dbReference type="InterPro" id="IPR012674">
    <property type="entry name" value="Calycin"/>
</dbReference>
<evidence type="ECO:0000313" key="3">
    <source>
        <dbReference type="EMBL" id="KAK7265119.1"/>
    </source>
</evidence>
<dbReference type="PRINTS" id="PR01171">
    <property type="entry name" value="BCTLIPOCALIN"/>
</dbReference>
<dbReference type="SUPFAM" id="SSF50814">
    <property type="entry name" value="Lipocalins"/>
    <property type="match status" value="1"/>
</dbReference>
<dbReference type="Pfam" id="PF08212">
    <property type="entry name" value="Lipocalin_2"/>
    <property type="match status" value="1"/>
</dbReference>
<evidence type="ECO:0000313" key="4">
    <source>
        <dbReference type="Proteomes" id="UP001359559"/>
    </source>
</evidence>
<dbReference type="GO" id="GO:0005737">
    <property type="term" value="C:cytoplasm"/>
    <property type="evidence" value="ECO:0007669"/>
    <property type="project" value="TreeGrafter"/>
</dbReference>
<sequence length="246" mass="27913">MSSLLMVPTTIVHTKLTKSKQRRLSVNALASGVELKRCMGRWYEIASVPFWFEPCDGVNTRATYSVRNDGTVDVLNETWSGGKRGFIQGTGFKVDPNSDDIKLKVKFYVPPFLPIFPVVGDFWVLYVDHHYHHAVIGQPSRKFLWILSRDTHLGDEIYKELVERAKNEGYDVTKLRKTPQSDPPSAEEGPQDTKGICWDARMTIKLKQNRLRYKTEEARLAHKLSATQRHLSEGSISDPGPELALG</sequence>
<organism evidence="3 4">
    <name type="scientific">Clitoria ternatea</name>
    <name type="common">Butterfly pea</name>
    <dbReference type="NCBI Taxonomy" id="43366"/>
    <lineage>
        <taxon>Eukaryota</taxon>
        <taxon>Viridiplantae</taxon>
        <taxon>Streptophyta</taxon>
        <taxon>Embryophyta</taxon>
        <taxon>Tracheophyta</taxon>
        <taxon>Spermatophyta</taxon>
        <taxon>Magnoliopsida</taxon>
        <taxon>eudicotyledons</taxon>
        <taxon>Gunneridae</taxon>
        <taxon>Pentapetalae</taxon>
        <taxon>rosids</taxon>
        <taxon>fabids</taxon>
        <taxon>Fabales</taxon>
        <taxon>Fabaceae</taxon>
        <taxon>Papilionoideae</taxon>
        <taxon>50 kb inversion clade</taxon>
        <taxon>NPAAA clade</taxon>
        <taxon>indigoferoid/millettioid clade</taxon>
        <taxon>Phaseoleae</taxon>
        <taxon>Clitoria</taxon>
    </lineage>
</organism>
<proteinExistence type="predicted"/>
<dbReference type="EMBL" id="JAYKXN010000008">
    <property type="protein sequence ID" value="KAK7265119.1"/>
    <property type="molecule type" value="Genomic_DNA"/>
</dbReference>
<dbReference type="InterPro" id="IPR047202">
    <property type="entry name" value="Lipocalin_Blc-like_dom"/>
</dbReference>
<keyword evidence="4" id="KW-1185">Reference proteome</keyword>
<accession>A0AAN9I4V3</accession>
<dbReference type="AlphaFoldDB" id="A0AAN9I4V3"/>
<reference evidence="3 4" key="1">
    <citation type="submission" date="2024-01" db="EMBL/GenBank/DDBJ databases">
        <title>The genomes of 5 underutilized Papilionoideae crops provide insights into root nodulation and disease resistance.</title>
        <authorList>
            <person name="Yuan L."/>
        </authorList>
    </citation>
    <scope>NUCLEOTIDE SEQUENCE [LARGE SCALE GENOMIC DNA]</scope>
    <source>
        <strain evidence="3">LY-2023</strain>
        <tissue evidence="3">Leaf</tissue>
    </source>
</reference>
<evidence type="ECO:0000259" key="2">
    <source>
        <dbReference type="Pfam" id="PF08212"/>
    </source>
</evidence>
<dbReference type="InterPro" id="IPR000566">
    <property type="entry name" value="Lipocln_cytosolic_FA-bd_dom"/>
</dbReference>
<dbReference type="PANTHER" id="PTHR10612">
    <property type="entry name" value="APOLIPOPROTEIN D"/>
    <property type="match status" value="1"/>
</dbReference>
<dbReference type="Proteomes" id="UP001359559">
    <property type="component" value="Unassembled WGS sequence"/>
</dbReference>
<evidence type="ECO:0000256" key="1">
    <source>
        <dbReference type="SAM" id="MobiDB-lite"/>
    </source>
</evidence>
<feature type="domain" description="Lipocalin/cytosolic fatty-acid binding" evidence="2">
    <location>
        <begin position="33"/>
        <end position="180"/>
    </location>
</feature>
<feature type="region of interest" description="Disordered" evidence="1">
    <location>
        <begin position="224"/>
        <end position="246"/>
    </location>
</feature>
<dbReference type="CDD" id="cd19438">
    <property type="entry name" value="lipocalin_Blc-like"/>
    <property type="match status" value="1"/>
</dbReference>
<comment type="caution">
    <text evidence="3">The sequence shown here is derived from an EMBL/GenBank/DDBJ whole genome shotgun (WGS) entry which is preliminary data.</text>
</comment>
<name>A0AAN9I4V3_CLITE</name>
<protein>
    <recommendedName>
        <fullName evidence="2">Lipocalin/cytosolic fatty-acid binding domain-containing protein</fullName>
    </recommendedName>
</protein>
<dbReference type="InterPro" id="IPR002446">
    <property type="entry name" value="Lipocalin_bac"/>
</dbReference>
<feature type="region of interest" description="Disordered" evidence="1">
    <location>
        <begin position="172"/>
        <end position="193"/>
    </location>
</feature>